<comment type="caution">
    <text evidence="1">The sequence shown here is derived from an EMBL/GenBank/DDBJ whole genome shotgun (WGS) entry which is preliminary data.</text>
</comment>
<dbReference type="EMBL" id="PNJG02000004">
    <property type="protein sequence ID" value="RKQ33728.1"/>
    <property type="molecule type" value="Genomic_DNA"/>
</dbReference>
<keyword evidence="2" id="KW-1185">Reference proteome</keyword>
<evidence type="ECO:0000313" key="2">
    <source>
        <dbReference type="Proteomes" id="UP000249516"/>
    </source>
</evidence>
<dbReference type="OrthoDB" id="3182374at2"/>
<name>A0A495A2Q1_9MICC</name>
<protein>
    <submittedName>
        <fullName evidence="1">Uncharacterized protein</fullName>
    </submittedName>
</protein>
<dbReference type="Proteomes" id="UP000249516">
    <property type="component" value="Unassembled WGS sequence"/>
</dbReference>
<organism evidence="1 2">
    <name type="scientific">Kocuria tytonis</name>
    <dbReference type="NCBI Taxonomy" id="2054280"/>
    <lineage>
        <taxon>Bacteria</taxon>
        <taxon>Bacillati</taxon>
        <taxon>Actinomycetota</taxon>
        <taxon>Actinomycetes</taxon>
        <taxon>Micrococcales</taxon>
        <taxon>Micrococcaceae</taxon>
        <taxon>Kocuria</taxon>
    </lineage>
</organism>
<proteinExistence type="predicted"/>
<dbReference type="AlphaFoldDB" id="A0A495A2Q1"/>
<dbReference type="RefSeq" id="WP_121031837.1">
    <property type="nucleotide sequence ID" value="NZ_PNJG02000004.1"/>
</dbReference>
<gene>
    <name evidence="1" type="ORF">C1C97_011000</name>
</gene>
<evidence type="ECO:0000313" key="1">
    <source>
        <dbReference type="EMBL" id="RKQ33728.1"/>
    </source>
</evidence>
<accession>A0A495A2Q1</accession>
<reference evidence="1 2" key="1">
    <citation type="submission" date="2018-10" db="EMBL/GenBank/DDBJ databases">
        <title>Kocuria tytouropygialis sp. nov., isolated from the uropygial gland of an American barn owl (Tyto furcata).</title>
        <authorList>
            <person name="Braun M.S."/>
            <person name="Wang E."/>
            <person name="Zimmermann S."/>
            <person name="Wagner H."/>
            <person name="Wink M."/>
        </authorList>
    </citation>
    <scope>NUCLEOTIDE SEQUENCE [LARGE SCALE GENOMIC DNA]</scope>
    <source>
        <strain evidence="1 2">442</strain>
    </source>
</reference>
<sequence length="63" mass="7024">MTADVQRLRSVPAADVYKAGRLAARLERGDGASTVDLEALPFHGSPLRFAERELRQRRSELTD</sequence>